<dbReference type="RefSeq" id="WP_138689271.1">
    <property type="nucleotide sequence ID" value="NZ_JBHSAZ010000114.1"/>
</dbReference>
<keyword evidence="4" id="KW-1185">Reference proteome</keyword>
<dbReference type="PANTHER" id="PTHR14359">
    <property type="entry name" value="HOMO-OLIGOMERIC FLAVIN CONTAINING CYS DECARBOXYLASE FAMILY"/>
    <property type="match status" value="1"/>
</dbReference>
<sequence length="537" mass="56774">MTDPSTSPRPGAEASRPSAMPGPDAEASRLPAMPGPDAGLSRLLLVVTGSLAARNLPFALTLLRESRPGLSIRVVVTRSAERFVTRAALAPEVDEVMADEWPDDAAQARHVEWAEWAQAVVVYPMTLHFMGRLALGLADTPALLAAQCTSALVVLAPALPPGGVESAAYQSHWSALRERPNVVLVPPRPGISTATGRPDSWLSTLAQAIETVDAHWAAHRARRDAPAEDGTGHLLMEVAAEAGGFVWRRRPGRLSHSGFAPVDPALNARLAGLLDGADVRLAPGEPDGAFRAYRVAGAESAARILLRDGPTEQLARLMRGLGRALREVHTVAPGDVTGPPRALRRLAEWLAGDSRSAPAAAAGAVLADRLGAKSWDLLRDWCAEQIADPGVVLSHGAPGLGSLAVHPAGLDSEEMPAPGSPDADPGGSAVGELLIGEDLCAAPWYHDLAWIAGELVELRWLNDGDPRQWQRLLDALFEGYGRDLGKDANRLVALRIVLHLHDISAYVGLDASLLATYAGFLDFLVNLDGGSPHARNS</sequence>
<evidence type="ECO:0000259" key="2">
    <source>
        <dbReference type="Pfam" id="PF02441"/>
    </source>
</evidence>
<accession>A0A5S4GVN3</accession>
<dbReference type="GO" id="GO:0004633">
    <property type="term" value="F:phosphopantothenoylcysteine decarboxylase activity"/>
    <property type="evidence" value="ECO:0007669"/>
    <property type="project" value="TreeGrafter"/>
</dbReference>
<dbReference type="InterPro" id="IPR003382">
    <property type="entry name" value="Flavoprotein"/>
</dbReference>
<dbReference type="Gene3D" id="3.40.50.1950">
    <property type="entry name" value="Flavin prenyltransferase-like"/>
    <property type="match status" value="1"/>
</dbReference>
<gene>
    <name evidence="3" type="ORF">ETD85_09590</name>
</gene>
<dbReference type="Pfam" id="PF02441">
    <property type="entry name" value="Flavoprotein"/>
    <property type="match status" value="1"/>
</dbReference>
<dbReference type="SUPFAM" id="SSF52507">
    <property type="entry name" value="Homo-oligomeric flavin-containing Cys decarboxylases, HFCD"/>
    <property type="match status" value="1"/>
</dbReference>
<reference evidence="3 4" key="1">
    <citation type="submission" date="2019-05" db="EMBL/GenBank/DDBJ databases">
        <title>Draft genome sequence of Nonomuraea zeae DSM 100528.</title>
        <authorList>
            <person name="Saricaoglu S."/>
            <person name="Isik K."/>
        </authorList>
    </citation>
    <scope>NUCLEOTIDE SEQUENCE [LARGE SCALE GENOMIC DNA]</scope>
    <source>
        <strain evidence="3 4">DSM 100528</strain>
    </source>
</reference>
<dbReference type="GO" id="GO:0071513">
    <property type="term" value="C:phosphopantothenoylcysteine decarboxylase complex"/>
    <property type="evidence" value="ECO:0007669"/>
    <property type="project" value="TreeGrafter"/>
</dbReference>
<dbReference type="Proteomes" id="UP000306628">
    <property type="component" value="Unassembled WGS sequence"/>
</dbReference>
<name>A0A5S4GVN3_9ACTN</name>
<feature type="domain" description="Flavoprotein" evidence="2">
    <location>
        <begin position="42"/>
        <end position="186"/>
    </location>
</feature>
<protein>
    <recommendedName>
        <fullName evidence="2">Flavoprotein domain-containing protein</fullName>
    </recommendedName>
</protein>
<evidence type="ECO:0000256" key="1">
    <source>
        <dbReference type="SAM" id="MobiDB-lite"/>
    </source>
</evidence>
<organism evidence="3 4">
    <name type="scientific">Nonomuraea zeae</name>
    <dbReference type="NCBI Taxonomy" id="1642303"/>
    <lineage>
        <taxon>Bacteria</taxon>
        <taxon>Bacillati</taxon>
        <taxon>Actinomycetota</taxon>
        <taxon>Actinomycetes</taxon>
        <taxon>Streptosporangiales</taxon>
        <taxon>Streptosporangiaceae</taxon>
        <taxon>Nonomuraea</taxon>
    </lineage>
</organism>
<dbReference type="EMBL" id="VCKX01000021">
    <property type="protein sequence ID" value="TMR36819.1"/>
    <property type="molecule type" value="Genomic_DNA"/>
</dbReference>
<comment type="caution">
    <text evidence="3">The sequence shown here is derived from an EMBL/GenBank/DDBJ whole genome shotgun (WGS) entry which is preliminary data.</text>
</comment>
<feature type="region of interest" description="Disordered" evidence="1">
    <location>
        <begin position="1"/>
        <end position="33"/>
    </location>
</feature>
<dbReference type="GO" id="GO:0015937">
    <property type="term" value="P:coenzyme A biosynthetic process"/>
    <property type="evidence" value="ECO:0007669"/>
    <property type="project" value="TreeGrafter"/>
</dbReference>
<dbReference type="InterPro" id="IPR036551">
    <property type="entry name" value="Flavin_trans-like"/>
</dbReference>
<dbReference type="GO" id="GO:0010181">
    <property type="term" value="F:FMN binding"/>
    <property type="evidence" value="ECO:0007669"/>
    <property type="project" value="TreeGrafter"/>
</dbReference>
<dbReference type="AlphaFoldDB" id="A0A5S4GVN3"/>
<evidence type="ECO:0000313" key="3">
    <source>
        <dbReference type="EMBL" id="TMR36819.1"/>
    </source>
</evidence>
<dbReference type="PANTHER" id="PTHR14359:SF6">
    <property type="entry name" value="PHOSPHOPANTOTHENOYLCYSTEINE DECARBOXYLASE"/>
    <property type="match status" value="1"/>
</dbReference>
<proteinExistence type="predicted"/>
<dbReference type="OrthoDB" id="3543178at2"/>
<evidence type="ECO:0000313" key="4">
    <source>
        <dbReference type="Proteomes" id="UP000306628"/>
    </source>
</evidence>